<dbReference type="EMBL" id="JAAIUW010000005">
    <property type="protein sequence ID" value="KAF7830971.1"/>
    <property type="molecule type" value="Genomic_DNA"/>
</dbReference>
<feature type="compositionally biased region" description="Basic and acidic residues" evidence="1">
    <location>
        <begin position="106"/>
        <end position="117"/>
    </location>
</feature>
<dbReference type="Proteomes" id="UP000634136">
    <property type="component" value="Unassembled WGS sequence"/>
</dbReference>
<feature type="compositionally biased region" description="Basic and acidic residues" evidence="1">
    <location>
        <begin position="135"/>
        <end position="150"/>
    </location>
</feature>
<evidence type="ECO:0000313" key="2">
    <source>
        <dbReference type="EMBL" id="KAF7830971.1"/>
    </source>
</evidence>
<feature type="region of interest" description="Disordered" evidence="1">
    <location>
        <begin position="44"/>
        <end position="150"/>
    </location>
</feature>
<comment type="caution">
    <text evidence="2">The sequence shown here is derived from an EMBL/GenBank/DDBJ whole genome shotgun (WGS) entry which is preliminary data.</text>
</comment>
<gene>
    <name evidence="2" type="ORF">G2W53_013304</name>
</gene>
<name>A0A834U1P7_9FABA</name>
<dbReference type="AlphaFoldDB" id="A0A834U1P7"/>
<feature type="compositionally biased region" description="Acidic residues" evidence="1">
    <location>
        <begin position="92"/>
        <end position="105"/>
    </location>
</feature>
<feature type="compositionally biased region" description="Basic residues" evidence="1">
    <location>
        <begin position="7"/>
        <end position="18"/>
    </location>
</feature>
<keyword evidence="3" id="KW-1185">Reference proteome</keyword>
<evidence type="ECO:0000313" key="3">
    <source>
        <dbReference type="Proteomes" id="UP000634136"/>
    </source>
</evidence>
<organism evidence="2 3">
    <name type="scientific">Senna tora</name>
    <dbReference type="NCBI Taxonomy" id="362788"/>
    <lineage>
        <taxon>Eukaryota</taxon>
        <taxon>Viridiplantae</taxon>
        <taxon>Streptophyta</taxon>
        <taxon>Embryophyta</taxon>
        <taxon>Tracheophyta</taxon>
        <taxon>Spermatophyta</taxon>
        <taxon>Magnoliopsida</taxon>
        <taxon>eudicotyledons</taxon>
        <taxon>Gunneridae</taxon>
        <taxon>Pentapetalae</taxon>
        <taxon>rosids</taxon>
        <taxon>fabids</taxon>
        <taxon>Fabales</taxon>
        <taxon>Fabaceae</taxon>
        <taxon>Caesalpinioideae</taxon>
        <taxon>Cassia clade</taxon>
        <taxon>Senna</taxon>
    </lineage>
</organism>
<proteinExistence type="predicted"/>
<feature type="region of interest" description="Disordered" evidence="1">
    <location>
        <begin position="1"/>
        <end position="21"/>
    </location>
</feature>
<feature type="compositionally biased region" description="Polar residues" evidence="1">
    <location>
        <begin position="68"/>
        <end position="91"/>
    </location>
</feature>
<sequence length="150" mass="17082">MRLMDRRRGKPPFRRRNGANRLPAITIANRFQALRHEITDVHFNSVSSDDDDDEESAGIEQNPDLVVNDSSSLRTPPRGTSSPTSMFSWSDTIDEEEEEEEEEEVEGSRSVEKDRRNAVQCAASNEDEIDEDDGTDQREGETRGINRNKE</sequence>
<protein>
    <submittedName>
        <fullName evidence="2">Uncharacterized protein</fullName>
    </submittedName>
</protein>
<accession>A0A834U1P7</accession>
<evidence type="ECO:0000256" key="1">
    <source>
        <dbReference type="SAM" id="MobiDB-lite"/>
    </source>
</evidence>
<feature type="compositionally biased region" description="Acidic residues" evidence="1">
    <location>
        <begin position="125"/>
        <end position="134"/>
    </location>
</feature>
<feature type="compositionally biased region" description="Acidic residues" evidence="1">
    <location>
        <begin position="48"/>
        <end position="57"/>
    </location>
</feature>
<reference evidence="2" key="1">
    <citation type="submission" date="2020-09" db="EMBL/GenBank/DDBJ databases">
        <title>Genome-Enabled Discovery of Anthraquinone Biosynthesis in Senna tora.</title>
        <authorList>
            <person name="Kang S.-H."/>
            <person name="Pandey R.P."/>
            <person name="Lee C.-M."/>
            <person name="Sim J.-S."/>
            <person name="Jeong J.-T."/>
            <person name="Choi B.-S."/>
            <person name="Jung M."/>
            <person name="Ginzburg D."/>
            <person name="Zhao K."/>
            <person name="Won S.Y."/>
            <person name="Oh T.-J."/>
            <person name="Yu Y."/>
            <person name="Kim N.-H."/>
            <person name="Lee O.R."/>
            <person name="Lee T.-H."/>
            <person name="Bashyal P."/>
            <person name="Kim T.-S."/>
            <person name="Lee W.-H."/>
            <person name="Kawkins C."/>
            <person name="Kim C.-K."/>
            <person name="Kim J.S."/>
            <person name="Ahn B.O."/>
            <person name="Rhee S.Y."/>
            <person name="Sohng J.K."/>
        </authorList>
    </citation>
    <scope>NUCLEOTIDE SEQUENCE</scope>
    <source>
        <tissue evidence="2">Leaf</tissue>
    </source>
</reference>